<evidence type="ECO:0000313" key="6">
    <source>
        <dbReference type="EMBL" id="KAK7458027.1"/>
    </source>
</evidence>
<keyword evidence="3" id="KW-0732">Signal</keyword>
<feature type="region of interest" description="Disordered" evidence="2">
    <location>
        <begin position="160"/>
        <end position="256"/>
    </location>
</feature>
<feature type="compositionally biased region" description="Polar residues" evidence="2">
    <location>
        <begin position="781"/>
        <end position="793"/>
    </location>
</feature>
<feature type="domain" description="HAM1-like N-terminal" evidence="5">
    <location>
        <begin position="15"/>
        <end position="656"/>
    </location>
</feature>
<feature type="compositionally biased region" description="Low complexity" evidence="2">
    <location>
        <begin position="224"/>
        <end position="255"/>
    </location>
</feature>
<feature type="compositionally biased region" description="Basic and acidic residues" evidence="2">
    <location>
        <begin position="160"/>
        <end position="192"/>
    </location>
</feature>
<evidence type="ECO:0000313" key="7">
    <source>
        <dbReference type="Proteomes" id="UP001498398"/>
    </source>
</evidence>
<dbReference type="Pfam" id="PF19343">
    <property type="entry name" value="HAM1_N"/>
    <property type="match status" value="1"/>
</dbReference>
<evidence type="ECO:0000256" key="3">
    <source>
        <dbReference type="SAM" id="SignalP"/>
    </source>
</evidence>
<evidence type="ECO:0000256" key="2">
    <source>
        <dbReference type="SAM" id="MobiDB-lite"/>
    </source>
</evidence>
<dbReference type="Proteomes" id="UP001498398">
    <property type="component" value="Unassembled WGS sequence"/>
</dbReference>
<feature type="compositionally biased region" description="Polar residues" evidence="2">
    <location>
        <begin position="204"/>
        <end position="217"/>
    </location>
</feature>
<dbReference type="InterPro" id="IPR045967">
    <property type="entry name" value="HAM1-like_N"/>
</dbReference>
<dbReference type="PANTHER" id="PTHR31138">
    <property type="entry name" value="CHROMOSOME 19, WHOLE GENOME SHOTGUN SEQUENCE"/>
    <property type="match status" value="1"/>
</dbReference>
<dbReference type="Pfam" id="PF14613">
    <property type="entry name" value="HAM1_C"/>
    <property type="match status" value="1"/>
</dbReference>
<dbReference type="SUPFAM" id="SSF55394">
    <property type="entry name" value="Bactericidal permeability-increasing protein, BPI"/>
    <property type="match status" value="1"/>
</dbReference>
<name>A0ABR1JF23_9AGAR</name>
<feature type="signal peptide" evidence="3">
    <location>
        <begin position="1"/>
        <end position="20"/>
    </location>
</feature>
<gene>
    <name evidence="6" type="ORF">VKT23_009935</name>
</gene>
<protein>
    <submittedName>
        <fullName evidence="6">Uncharacterized protein</fullName>
    </submittedName>
</protein>
<comment type="caution">
    <text evidence="6">The sequence shown here is derived from an EMBL/GenBank/DDBJ whole genome shotgun (WGS) entry which is preliminary data.</text>
</comment>
<dbReference type="Gene3D" id="3.15.10.10">
    <property type="entry name" value="Bactericidal permeability-increasing protein, domain 1"/>
    <property type="match status" value="1"/>
</dbReference>
<dbReference type="InterPro" id="IPR017943">
    <property type="entry name" value="Bactericidal_perm-incr_a/b_dom"/>
</dbReference>
<accession>A0ABR1JF23</accession>
<reference evidence="6 7" key="1">
    <citation type="submission" date="2024-01" db="EMBL/GenBank/DDBJ databases">
        <title>A draft genome for the cacao thread blight pathogen Marasmiellus scandens.</title>
        <authorList>
            <person name="Baruah I.K."/>
            <person name="Leung J."/>
            <person name="Bukari Y."/>
            <person name="Amoako-Attah I."/>
            <person name="Meinhardt L.W."/>
            <person name="Bailey B.A."/>
            <person name="Cohen S.P."/>
        </authorList>
    </citation>
    <scope>NUCLEOTIDE SEQUENCE [LARGE SCALE GENOMIC DNA]</scope>
    <source>
        <strain evidence="6 7">GH-19</strain>
    </source>
</reference>
<dbReference type="PANTHER" id="PTHR31138:SF1">
    <property type="entry name" value="PDZ DOMAIN-CONTAINING PROTEIN"/>
    <property type="match status" value="1"/>
</dbReference>
<organism evidence="6 7">
    <name type="scientific">Marasmiellus scandens</name>
    <dbReference type="NCBI Taxonomy" id="2682957"/>
    <lineage>
        <taxon>Eukaryota</taxon>
        <taxon>Fungi</taxon>
        <taxon>Dikarya</taxon>
        <taxon>Basidiomycota</taxon>
        <taxon>Agaricomycotina</taxon>
        <taxon>Agaricomycetes</taxon>
        <taxon>Agaricomycetidae</taxon>
        <taxon>Agaricales</taxon>
        <taxon>Marasmiineae</taxon>
        <taxon>Omphalotaceae</taxon>
        <taxon>Marasmiellus</taxon>
    </lineage>
</organism>
<keyword evidence="7" id="KW-1185">Reference proteome</keyword>
<feature type="coiled-coil region" evidence="1">
    <location>
        <begin position="76"/>
        <end position="103"/>
    </location>
</feature>
<feature type="region of interest" description="Disordered" evidence="2">
    <location>
        <begin position="761"/>
        <end position="793"/>
    </location>
</feature>
<proteinExistence type="predicted"/>
<evidence type="ECO:0000256" key="1">
    <source>
        <dbReference type="SAM" id="Coils"/>
    </source>
</evidence>
<evidence type="ECO:0000259" key="4">
    <source>
        <dbReference type="Pfam" id="PF14613"/>
    </source>
</evidence>
<feature type="chain" id="PRO_5047327100" evidence="3">
    <location>
        <begin position="21"/>
        <end position="834"/>
    </location>
</feature>
<dbReference type="InterPro" id="IPR027842">
    <property type="entry name" value="HAM1-like_C"/>
</dbReference>
<sequence length="834" mass="93184">MQRTVSHLFIFVSTAHMSLGENSLSPAGRKLVNDFRDILDDLRLLVKKKNGDELLQDFVWGTRDKSEGLMEEKDGEEVKEESKEEAKERVDKAKARQDANQAATHIRTLLHLLLTNSEARKLVSDLSLVGRDLLSRGLSKAALGIAPDEEKMREIDEAHHGEEFISKEQLEAEKAKAKEKKAKAEDRADVAKTEAAAQVEDAARTSQGQQGASSTIPGTAVAVSPTAPGTQAATTTTASGTEAATAPATADGQDTPAKKKGLFERMRASFSSTVPAEHQDKAKAQAQRGREFLTQEYFPKERRDQWIWRAKKVILECQKHQDYQDSLRWLIEYIREYAGHGRHIVEEQGKKGAGSVREDPNFQTTLSQLRALLERLANGKSLQDHVWDPINALIDDAQRDAELREWWSKVGDYIEKVLLTPGYIMEPTSNTRGRELLDEGRRFYGSGKDDEGEDPYADGQKITETEREAVRGKYREHLDRVFEGLGNWLAGIREDPLNKRLGTDVQRFTKDLLFSEDGEGQLVFKRELWNDVRDVIVPMLIDRVGYIPIPRIEYTDDALDLVVENLTLSGRNLFPNVVDLETHNHMRFSPYKNLKTDSVNKHEFILTLGQIQADMRDVAFYFRRKSGIPKLKDSGIADVVVGGEGMTATVHLTNTSDPSTLFAIKSVNVKVDNLKFSIRDSKHDLLYKTLKPLATGLVKRQIQKAVGDGLRSSLEWVGEELVTVRERMNEAKANVMEGEAQEEIGRFKALQEAFKRRRDDISVSGSSAGGAGVSVTGSTAPSHTSHSQFKVVSNKRNSILANAGRPEGWANRVAEKEKLAEEGEGWKSKAFDLA</sequence>
<feature type="domain" description="HAM1-like C-terminal" evidence="4">
    <location>
        <begin position="669"/>
        <end position="833"/>
    </location>
</feature>
<evidence type="ECO:0000259" key="5">
    <source>
        <dbReference type="Pfam" id="PF19343"/>
    </source>
</evidence>
<keyword evidence="1" id="KW-0175">Coiled coil</keyword>
<dbReference type="EMBL" id="JBANRG010000018">
    <property type="protein sequence ID" value="KAK7458027.1"/>
    <property type="molecule type" value="Genomic_DNA"/>
</dbReference>